<keyword evidence="1" id="KW-0812">Transmembrane</keyword>
<organism evidence="2 3">
    <name type="scientific">Brevibacillus formosus</name>
    <dbReference type="NCBI Taxonomy" id="54913"/>
    <lineage>
        <taxon>Bacteria</taxon>
        <taxon>Bacillati</taxon>
        <taxon>Bacillota</taxon>
        <taxon>Bacilli</taxon>
        <taxon>Bacillales</taxon>
        <taxon>Paenibacillaceae</taxon>
        <taxon>Brevibacillus</taxon>
    </lineage>
</organism>
<feature type="transmembrane region" description="Helical" evidence="1">
    <location>
        <begin position="6"/>
        <end position="22"/>
    </location>
</feature>
<keyword evidence="1" id="KW-0472">Membrane</keyword>
<protein>
    <submittedName>
        <fullName evidence="2">Uncharacterized protein</fullName>
    </submittedName>
</protein>
<dbReference type="AlphaFoldDB" id="A0A220MMF2"/>
<evidence type="ECO:0000256" key="1">
    <source>
        <dbReference type="SAM" id="Phobius"/>
    </source>
</evidence>
<feature type="transmembrane region" description="Helical" evidence="1">
    <location>
        <begin position="29"/>
        <end position="51"/>
    </location>
</feature>
<sequence length="79" mass="9457">MQYYSFLVFVIFLHITKVYNFIESRLSPLDFAIVVGMGVFWLLLKCCEYLSVVLEKVCIKFKIKVWQLYVVALILYFLF</sequence>
<keyword evidence="1" id="KW-1133">Transmembrane helix</keyword>
<dbReference type="EMBL" id="CP018145">
    <property type="protein sequence ID" value="ASJ56287.1"/>
    <property type="molecule type" value="Genomic_DNA"/>
</dbReference>
<evidence type="ECO:0000313" key="2">
    <source>
        <dbReference type="EMBL" id="ASJ56287.1"/>
    </source>
</evidence>
<dbReference type="Proteomes" id="UP000197781">
    <property type="component" value="Chromosome"/>
</dbReference>
<dbReference type="KEGG" id="bfm:BP422_23635"/>
<reference evidence="2 3" key="1">
    <citation type="submission" date="2016-11" db="EMBL/GenBank/DDBJ databases">
        <authorList>
            <person name="Jaros S."/>
            <person name="Januszkiewicz K."/>
            <person name="Wedrychowicz H."/>
        </authorList>
    </citation>
    <scope>NUCLEOTIDE SEQUENCE [LARGE SCALE GENOMIC DNA]</scope>
    <source>
        <strain evidence="2 3">NF2</strain>
    </source>
</reference>
<name>A0A220MMF2_9BACL</name>
<dbReference type="RefSeq" id="WP_088909868.1">
    <property type="nucleotide sequence ID" value="NZ_CP018145.1"/>
</dbReference>
<gene>
    <name evidence="2" type="ORF">BP422_23635</name>
</gene>
<evidence type="ECO:0000313" key="3">
    <source>
        <dbReference type="Proteomes" id="UP000197781"/>
    </source>
</evidence>
<accession>A0A220MMF2</accession>
<proteinExistence type="predicted"/>